<protein>
    <submittedName>
        <fullName evidence="7">Asparaginase</fullName>
    </submittedName>
</protein>
<dbReference type="PIRSF" id="PIRSF001220">
    <property type="entry name" value="L-ASNase_gatD"/>
    <property type="match status" value="1"/>
</dbReference>
<evidence type="ECO:0000259" key="6">
    <source>
        <dbReference type="Pfam" id="PF17763"/>
    </source>
</evidence>
<feature type="domain" description="Asparaginase/glutaminase C-terminal" evidence="6">
    <location>
        <begin position="241"/>
        <end position="355"/>
    </location>
</feature>
<accession>A0ABT4VQE3</accession>
<feature type="active site" evidence="3">
    <location>
        <position position="40"/>
    </location>
</feature>
<evidence type="ECO:0000313" key="7">
    <source>
        <dbReference type="EMBL" id="MDA4846914.1"/>
    </source>
</evidence>
<reference evidence="7" key="1">
    <citation type="submission" date="2022-11" db="EMBL/GenBank/DDBJ databases">
        <title>Hoeflea poritis sp. nov., isolated from scleractinian coral Porites lutea.</title>
        <authorList>
            <person name="Zhang G."/>
            <person name="Wei Q."/>
            <person name="Cai L."/>
        </authorList>
    </citation>
    <scope>NUCLEOTIDE SEQUENCE</scope>
    <source>
        <strain evidence="7">E7-10</strain>
    </source>
</reference>
<feature type="domain" description="L-asparaginase N-terminal" evidence="5">
    <location>
        <begin position="31"/>
        <end position="221"/>
    </location>
</feature>
<name>A0ABT4VQE3_9HYPH</name>
<proteinExistence type="inferred from homology"/>
<feature type="active site" evidence="4">
    <location>
        <position position="117"/>
    </location>
</feature>
<keyword evidence="2" id="KW-0378">Hydrolase</keyword>
<comment type="caution">
    <text evidence="7">The sequence shown here is derived from an EMBL/GenBank/DDBJ whole genome shotgun (WGS) entry which is preliminary data.</text>
</comment>
<dbReference type="RefSeq" id="WP_271090719.1">
    <property type="nucleotide sequence ID" value="NZ_JAPJZH010000010.1"/>
</dbReference>
<dbReference type="InterPro" id="IPR036152">
    <property type="entry name" value="Asp/glu_Ase-like_sf"/>
</dbReference>
<dbReference type="CDD" id="cd08964">
    <property type="entry name" value="L-asparaginase_II"/>
    <property type="match status" value="1"/>
</dbReference>
<dbReference type="SUPFAM" id="SSF53774">
    <property type="entry name" value="Glutaminase/Asparaginase"/>
    <property type="match status" value="1"/>
</dbReference>
<dbReference type="InterPro" id="IPR006034">
    <property type="entry name" value="Asparaginase/glutaminase-like"/>
</dbReference>
<dbReference type="EMBL" id="JAPJZH010000010">
    <property type="protein sequence ID" value="MDA4846914.1"/>
    <property type="molecule type" value="Genomic_DNA"/>
</dbReference>
<dbReference type="SMART" id="SM00870">
    <property type="entry name" value="Asparaginase"/>
    <property type="match status" value="1"/>
</dbReference>
<dbReference type="PROSITE" id="PS51732">
    <property type="entry name" value="ASN_GLN_ASE_3"/>
    <property type="match status" value="1"/>
</dbReference>
<dbReference type="Gene3D" id="3.40.50.40">
    <property type="match status" value="1"/>
</dbReference>
<dbReference type="InterPro" id="IPR027474">
    <property type="entry name" value="L-asparaginase_N"/>
</dbReference>
<dbReference type="InterPro" id="IPR027473">
    <property type="entry name" value="L-asparaginase_C"/>
</dbReference>
<evidence type="ECO:0000256" key="2">
    <source>
        <dbReference type="ARBA" id="ARBA00022801"/>
    </source>
</evidence>
<dbReference type="InterPro" id="IPR040919">
    <property type="entry name" value="Asparaginase_C"/>
</dbReference>
<dbReference type="Proteomes" id="UP001148313">
    <property type="component" value="Unassembled WGS sequence"/>
</dbReference>
<organism evidence="7 8">
    <name type="scientific">Hoeflea poritis</name>
    <dbReference type="NCBI Taxonomy" id="2993659"/>
    <lineage>
        <taxon>Bacteria</taxon>
        <taxon>Pseudomonadati</taxon>
        <taxon>Pseudomonadota</taxon>
        <taxon>Alphaproteobacteria</taxon>
        <taxon>Hyphomicrobiales</taxon>
        <taxon>Rhizobiaceae</taxon>
        <taxon>Hoeflea</taxon>
    </lineage>
</organism>
<gene>
    <name evidence="7" type="ORF">OOZ53_16260</name>
</gene>
<dbReference type="InterPro" id="IPR037152">
    <property type="entry name" value="L-asparaginase_N_sf"/>
</dbReference>
<evidence type="ECO:0000313" key="8">
    <source>
        <dbReference type="Proteomes" id="UP001148313"/>
    </source>
</evidence>
<dbReference type="PIRSF" id="PIRSF500176">
    <property type="entry name" value="L_ASNase"/>
    <property type="match status" value="1"/>
</dbReference>
<dbReference type="Pfam" id="PF00710">
    <property type="entry name" value="Asparaginase"/>
    <property type="match status" value="1"/>
</dbReference>
<sequence>MFVFLPLFGAPATASDSAADTSENKKAELPRVAIVTTGGTIAEKVGCGSAGAVPAVSGSALVQSVPGLSDIARIEVTDLMNEDSSQMKPSDWLHLHCIVRHILDREEISGVVVTHGTDTMAEAAFLLDVLLTSNKPVVFTGAMRTASDAGSDGPGNLLNAVRQVLLSSDRNWGVTVTLNGYINAARSARKTQTTNVQTFTSGEKGYLGYLYDGQLVQFNQPAQRVQVELTGNHSATPPYIPILKDYSGSDGRFIRHALETGAQGIVVEGVGAGNVNRETYQAMLEAKKRGLPVVIATRVPNGSVEPVYGDEGGGAALKKAGVILAGDLPAEKARLLLMVGLMRYGNDPGKLNALFGELYR</sequence>
<dbReference type="PROSITE" id="PS00144">
    <property type="entry name" value="ASN_GLN_ASE_1"/>
    <property type="match status" value="1"/>
</dbReference>
<dbReference type="Gene3D" id="3.40.50.1170">
    <property type="entry name" value="L-asparaginase, N-terminal domain"/>
    <property type="match status" value="1"/>
</dbReference>
<dbReference type="SFLD" id="SFLDS00057">
    <property type="entry name" value="Glutaminase/Asparaginase"/>
    <property type="match status" value="1"/>
</dbReference>
<dbReference type="PROSITE" id="PS00917">
    <property type="entry name" value="ASN_GLN_ASE_2"/>
    <property type="match status" value="1"/>
</dbReference>
<comment type="similarity">
    <text evidence="1">Belongs to the asparaginase 1 family.</text>
</comment>
<dbReference type="InterPro" id="IPR020827">
    <property type="entry name" value="Asparaginase/glutaminase_AS1"/>
</dbReference>
<dbReference type="InterPro" id="IPR027475">
    <property type="entry name" value="Asparaginase/glutaminase_AS2"/>
</dbReference>
<dbReference type="InterPro" id="IPR004550">
    <property type="entry name" value="AsnASE_II"/>
</dbReference>
<dbReference type="PRINTS" id="PR00139">
    <property type="entry name" value="ASNGLNASE"/>
</dbReference>
<evidence type="ECO:0000256" key="3">
    <source>
        <dbReference type="PROSITE-ProRule" id="PRU10099"/>
    </source>
</evidence>
<dbReference type="PANTHER" id="PTHR11707:SF28">
    <property type="entry name" value="60 KDA LYSOPHOSPHOLIPASE"/>
    <property type="match status" value="1"/>
</dbReference>
<keyword evidence="8" id="KW-1185">Reference proteome</keyword>
<evidence type="ECO:0000259" key="5">
    <source>
        <dbReference type="Pfam" id="PF00710"/>
    </source>
</evidence>
<dbReference type="PANTHER" id="PTHR11707">
    <property type="entry name" value="L-ASPARAGINASE"/>
    <property type="match status" value="1"/>
</dbReference>
<evidence type="ECO:0000256" key="1">
    <source>
        <dbReference type="ARBA" id="ARBA00010518"/>
    </source>
</evidence>
<dbReference type="Pfam" id="PF17763">
    <property type="entry name" value="Asparaginase_C"/>
    <property type="match status" value="1"/>
</dbReference>
<evidence type="ECO:0000256" key="4">
    <source>
        <dbReference type="PROSITE-ProRule" id="PRU10100"/>
    </source>
</evidence>